<protein>
    <submittedName>
        <fullName evidence="6">Vpr protein</fullName>
    </submittedName>
</protein>
<evidence type="ECO:0000256" key="4">
    <source>
        <dbReference type="ARBA" id="ARBA00022581"/>
    </source>
</evidence>
<dbReference type="GO" id="GO:0044423">
    <property type="term" value="C:virion component"/>
    <property type="evidence" value="ECO:0007669"/>
    <property type="project" value="UniProtKB-KW"/>
</dbReference>
<dbReference type="InterPro" id="IPR000012">
    <property type="entry name" value="RetroV_VpR/X"/>
</dbReference>
<evidence type="ECO:0000256" key="5">
    <source>
        <dbReference type="ARBA" id="ARBA00022844"/>
    </source>
</evidence>
<keyword evidence="3" id="KW-1048">Host nucleus</keyword>
<dbReference type="InterPro" id="IPR053711">
    <property type="entry name" value="Lentiviral_Vpx_assoc_factor"/>
</dbReference>
<dbReference type="Pfam" id="PF00522">
    <property type="entry name" value="VPR"/>
    <property type="match status" value="1"/>
</dbReference>
<evidence type="ECO:0000256" key="2">
    <source>
        <dbReference type="ARBA" id="ARBA00004328"/>
    </source>
</evidence>
<name>Q70IH1_SIV</name>
<organismHost>
    <name type="scientific">Cercopithecidae</name>
    <name type="common">Old World monkeys</name>
    <dbReference type="NCBI Taxonomy" id="9527"/>
</organismHost>
<comment type="subcellular location">
    <subcellularLocation>
        <location evidence="1">Host nucleus</location>
    </subcellularLocation>
    <subcellularLocation>
        <location evidence="2">Virion</location>
    </subcellularLocation>
</comment>
<gene>
    <name evidence="6" type="primary">vpr</name>
</gene>
<dbReference type="GO" id="GO:0019058">
    <property type="term" value="P:viral life cycle"/>
    <property type="evidence" value="ECO:0007669"/>
    <property type="project" value="InterPro"/>
</dbReference>
<organism evidence="6">
    <name type="scientific">Simian immunodeficiency virus</name>
    <name type="common">SIV</name>
    <dbReference type="NCBI Taxonomy" id="11723"/>
    <lineage>
        <taxon>Viruses</taxon>
        <taxon>Riboviria</taxon>
        <taxon>Pararnavirae</taxon>
        <taxon>Artverviricota</taxon>
        <taxon>Revtraviricetes</taxon>
        <taxon>Ortervirales</taxon>
        <taxon>Retroviridae</taxon>
        <taxon>Orthoretrovirinae</taxon>
        <taxon>Lentivirus</taxon>
        <taxon>Lentivirus simimdef</taxon>
    </lineage>
</organism>
<sequence>MERLPPSHPPALVSRMAETTQRQLQEAVWDITEEARKHFSKEEITGIWDHCWSLPALPHWTEGQVMAAAVIDFIRIMQKEIWKHYRVGCFHREAERVRHYPNIRPLRPRREEP</sequence>
<dbReference type="Gene3D" id="1.20.5.4730">
    <property type="match status" value="1"/>
</dbReference>
<keyword evidence="4" id="KW-0945">Host-virus interaction</keyword>
<keyword evidence="5" id="KW-0946">Virion</keyword>
<dbReference type="EMBL" id="AJ580407">
    <property type="protein sequence ID" value="CAE46401.1"/>
    <property type="molecule type" value="Genomic_RNA"/>
</dbReference>
<organismHost>
    <name type="scientific">Pan troglodytes</name>
    <name type="common">Chimpanzee</name>
    <dbReference type="NCBI Taxonomy" id="9598"/>
</organismHost>
<proteinExistence type="predicted"/>
<evidence type="ECO:0000256" key="1">
    <source>
        <dbReference type="ARBA" id="ARBA00004147"/>
    </source>
</evidence>
<accession>Q70IH1</accession>
<dbReference type="GO" id="GO:0042025">
    <property type="term" value="C:host cell nucleus"/>
    <property type="evidence" value="ECO:0007669"/>
    <property type="project" value="UniProtKB-SubCell"/>
</dbReference>
<evidence type="ECO:0000313" key="6">
    <source>
        <dbReference type="EMBL" id="CAE46401.1"/>
    </source>
</evidence>
<reference evidence="6" key="1">
    <citation type="journal article" date="2005" name="J. Virol.">
        <title>Characterization of a novel vpu-harboring simian immunodeficiency virus from a Dent's Mona monkey (Cercopithecus mona denti).</title>
        <authorList>
            <person name="Dazza M.C."/>
            <person name="Ekwalanga M."/>
            <person name="Nende M."/>
            <person name="Shamamba K.B."/>
            <person name="Bitshi P."/>
            <person name="Paraskevis D."/>
            <person name="Saragosti S."/>
        </authorList>
    </citation>
    <scope>NUCLEOTIDE SEQUENCE</scope>
</reference>
<evidence type="ECO:0000256" key="3">
    <source>
        <dbReference type="ARBA" id="ARBA00022562"/>
    </source>
</evidence>